<protein>
    <recommendedName>
        <fullName evidence="2">Bifunctional ligase/repressor BirA</fullName>
    </recommendedName>
    <alternativeName>
        <fullName evidence="2">Biotin--[acetyl-CoA-carboxylase] ligase</fullName>
        <ecNumber evidence="2">6.3.4.15</ecNumber>
    </alternativeName>
    <alternativeName>
        <fullName evidence="2">Biotin--protein ligase</fullName>
    </alternativeName>
    <alternativeName>
        <fullName evidence="2">Biotin-[acetyl-CoA carboxylase] synthetase</fullName>
    </alternativeName>
</protein>
<feature type="binding site" evidence="2">
    <location>
        <begin position="90"/>
        <end position="92"/>
    </location>
    <ligand>
        <name>biotin</name>
        <dbReference type="ChEBI" id="CHEBI:57586"/>
    </ligand>
</feature>
<dbReference type="PROSITE" id="PS51733">
    <property type="entry name" value="BPL_LPL_CATALYTIC"/>
    <property type="match status" value="1"/>
</dbReference>
<dbReference type="InterPro" id="IPR004143">
    <property type="entry name" value="BPL_LPL_catalytic"/>
</dbReference>
<keyword evidence="2" id="KW-0067">ATP-binding</keyword>
<evidence type="ECO:0000259" key="3">
    <source>
        <dbReference type="PROSITE" id="PS51733"/>
    </source>
</evidence>
<keyword evidence="2" id="KW-0804">Transcription</keyword>
<dbReference type="InterPro" id="IPR036390">
    <property type="entry name" value="WH_DNA-bd_sf"/>
</dbReference>
<comment type="catalytic activity">
    <reaction evidence="2">
        <text>biotin + L-lysyl-[protein] + ATP = N(6)-biotinyl-L-lysyl-[protein] + AMP + diphosphate + H(+)</text>
        <dbReference type="Rhea" id="RHEA:11756"/>
        <dbReference type="Rhea" id="RHEA-COMP:9752"/>
        <dbReference type="Rhea" id="RHEA-COMP:10505"/>
        <dbReference type="ChEBI" id="CHEBI:15378"/>
        <dbReference type="ChEBI" id="CHEBI:29969"/>
        <dbReference type="ChEBI" id="CHEBI:30616"/>
        <dbReference type="ChEBI" id="CHEBI:33019"/>
        <dbReference type="ChEBI" id="CHEBI:57586"/>
        <dbReference type="ChEBI" id="CHEBI:83144"/>
        <dbReference type="ChEBI" id="CHEBI:456215"/>
        <dbReference type="EC" id="6.3.4.15"/>
    </reaction>
</comment>
<dbReference type="Proteomes" id="UP000051131">
    <property type="component" value="Unassembled WGS sequence"/>
</dbReference>
<dbReference type="GO" id="GO:0016740">
    <property type="term" value="F:transferase activity"/>
    <property type="evidence" value="ECO:0007669"/>
    <property type="project" value="UniProtKB-ARBA"/>
</dbReference>
<dbReference type="GO" id="GO:0003677">
    <property type="term" value="F:DNA binding"/>
    <property type="evidence" value="ECO:0007669"/>
    <property type="project" value="UniProtKB-UniRule"/>
</dbReference>
<dbReference type="GO" id="GO:0006355">
    <property type="term" value="P:regulation of DNA-templated transcription"/>
    <property type="evidence" value="ECO:0007669"/>
    <property type="project" value="UniProtKB-UniRule"/>
</dbReference>
<dbReference type="InterPro" id="IPR004408">
    <property type="entry name" value="Biotin_CoA_COase_ligase"/>
</dbReference>
<keyword evidence="2" id="KW-0678">Repressor</keyword>
<dbReference type="InterPro" id="IPR030855">
    <property type="entry name" value="Bifunct_BirA"/>
</dbReference>
<keyword evidence="2" id="KW-0547">Nucleotide-binding</keyword>
<comment type="function">
    <text evidence="2">Acts both as a biotin--[acetyl-CoA-carboxylase] ligase and a repressor.</text>
</comment>
<comment type="caution">
    <text evidence="4">The sequence shown here is derived from an EMBL/GenBank/DDBJ whole genome shotgun (WGS) entry which is preliminary data.</text>
</comment>
<dbReference type="EMBL" id="AYZE01000001">
    <property type="protein sequence ID" value="KRM92938.1"/>
    <property type="molecule type" value="Genomic_DNA"/>
</dbReference>
<dbReference type="PATRIC" id="fig|1423729.3.peg.26"/>
<dbReference type="GO" id="GO:0004077">
    <property type="term" value="F:biotin--[biotin carboxyl-carrier protein] ligase activity"/>
    <property type="evidence" value="ECO:0007669"/>
    <property type="project" value="UniProtKB-UniRule"/>
</dbReference>
<dbReference type="GO" id="GO:0005524">
    <property type="term" value="F:ATP binding"/>
    <property type="evidence" value="ECO:0007669"/>
    <property type="project" value="UniProtKB-UniRule"/>
</dbReference>
<name>A0A0R2CP22_9LACO</name>
<dbReference type="GO" id="GO:0005737">
    <property type="term" value="C:cytoplasm"/>
    <property type="evidence" value="ECO:0007669"/>
    <property type="project" value="TreeGrafter"/>
</dbReference>
<keyword evidence="1 2" id="KW-0436">Ligase</keyword>
<keyword evidence="2" id="KW-0238">DNA-binding</keyword>
<keyword evidence="5" id="KW-1185">Reference proteome</keyword>
<dbReference type="HAMAP" id="MF_00978">
    <property type="entry name" value="Bifunct_BirA"/>
    <property type="match status" value="1"/>
</dbReference>
<dbReference type="InterPro" id="IPR036388">
    <property type="entry name" value="WH-like_DNA-bd_sf"/>
</dbReference>
<dbReference type="SUPFAM" id="SSF46785">
    <property type="entry name" value="Winged helix' DNA-binding domain"/>
    <property type="match status" value="1"/>
</dbReference>
<dbReference type="PANTHER" id="PTHR12835:SF5">
    <property type="entry name" value="BIOTIN--PROTEIN LIGASE"/>
    <property type="match status" value="1"/>
</dbReference>
<organism evidence="4 5">
    <name type="scientific">Liquorilactobacillus cacaonum DSM 21116</name>
    <dbReference type="NCBI Taxonomy" id="1423729"/>
    <lineage>
        <taxon>Bacteria</taxon>
        <taxon>Bacillati</taxon>
        <taxon>Bacillota</taxon>
        <taxon>Bacilli</taxon>
        <taxon>Lactobacillales</taxon>
        <taxon>Lactobacillaceae</taxon>
        <taxon>Liquorilactobacillus</taxon>
    </lineage>
</organism>
<evidence type="ECO:0000256" key="1">
    <source>
        <dbReference type="ARBA" id="ARBA00022598"/>
    </source>
</evidence>
<comment type="caution">
    <text evidence="2">Lacks conserved residue(s) required for the propagation of feature annotation.</text>
</comment>
<dbReference type="EC" id="6.3.4.15" evidence="2"/>
<dbReference type="PANTHER" id="PTHR12835">
    <property type="entry name" value="BIOTIN PROTEIN LIGASE"/>
    <property type="match status" value="1"/>
</dbReference>
<gene>
    <name evidence="2" type="primary">birA</name>
    <name evidence="4" type="ORF">FC80_GL000026</name>
</gene>
<feature type="binding site" evidence="2">
    <location>
        <position position="118"/>
    </location>
    <ligand>
        <name>biotin</name>
        <dbReference type="ChEBI" id="CHEBI:57586"/>
    </ligand>
</feature>
<dbReference type="InterPro" id="IPR013196">
    <property type="entry name" value="HTH_11"/>
</dbReference>
<feature type="binding site" evidence="2">
    <location>
        <position position="189"/>
    </location>
    <ligand>
        <name>biotin</name>
        <dbReference type="ChEBI" id="CHEBI:57586"/>
    </ligand>
</feature>
<dbReference type="GO" id="GO:0009249">
    <property type="term" value="P:protein lipoylation"/>
    <property type="evidence" value="ECO:0007669"/>
    <property type="project" value="UniProtKB-ARBA"/>
</dbReference>
<dbReference type="STRING" id="1423729.FC80_GL000026"/>
<dbReference type="NCBIfam" id="TIGR00121">
    <property type="entry name" value="birA_ligase"/>
    <property type="match status" value="1"/>
</dbReference>
<dbReference type="InterPro" id="IPR045864">
    <property type="entry name" value="aa-tRNA-synth_II/BPL/LPL"/>
</dbReference>
<dbReference type="Gene3D" id="1.10.10.10">
    <property type="entry name" value="Winged helix-like DNA-binding domain superfamily/Winged helix DNA-binding domain"/>
    <property type="match status" value="1"/>
</dbReference>
<sequence length="324" mass="36390">MNNIQKVLQFISNSSDYVSGEKIATEFSLSRTAIWKIVKNLQNMGYPIKSKMHLGYYYEDTNKLNEFIIRKNLPQNLETINFELHDSLKSTNIRAKELSTNTNTTQNTTPTIIISDQQTGGYGRYGRSFTSPSQTGIYMSILLQTDMNTLNPGLLTTATALAITRTIERVLGVSPQIKWVNDVLVDKKKVVGILTEAVSDIESGSINQVIVGIGINYLSDISLFPLDIQARIGTLKDIVTTKNISRNFFISQILTDFFHLYSTYQSGEFIAEYKEKSNLLFKNVTITQGQNKKMGFVIDIDNKGRLVLEDGTILNSGEVTKIRL</sequence>
<dbReference type="Pfam" id="PF08279">
    <property type="entry name" value="HTH_11"/>
    <property type="match status" value="1"/>
</dbReference>
<dbReference type="Pfam" id="PF03099">
    <property type="entry name" value="BPL_LplA_LipB"/>
    <property type="match status" value="1"/>
</dbReference>
<evidence type="ECO:0000313" key="4">
    <source>
        <dbReference type="EMBL" id="KRM92938.1"/>
    </source>
</evidence>
<accession>A0A0R2CP22</accession>
<proteinExistence type="inferred from homology"/>
<reference evidence="4 5" key="1">
    <citation type="journal article" date="2015" name="Genome Announc.">
        <title>Expanding the biotechnology potential of lactobacilli through comparative genomics of 213 strains and associated genera.</title>
        <authorList>
            <person name="Sun Z."/>
            <person name="Harris H.M."/>
            <person name="McCann A."/>
            <person name="Guo C."/>
            <person name="Argimon S."/>
            <person name="Zhang W."/>
            <person name="Yang X."/>
            <person name="Jeffery I.B."/>
            <person name="Cooney J.C."/>
            <person name="Kagawa T.F."/>
            <person name="Liu W."/>
            <person name="Song Y."/>
            <person name="Salvetti E."/>
            <person name="Wrobel A."/>
            <person name="Rasinkangas P."/>
            <person name="Parkhill J."/>
            <person name="Rea M.C."/>
            <person name="O'Sullivan O."/>
            <person name="Ritari J."/>
            <person name="Douillard F.P."/>
            <person name="Paul Ross R."/>
            <person name="Yang R."/>
            <person name="Briner A.E."/>
            <person name="Felis G.E."/>
            <person name="de Vos W.M."/>
            <person name="Barrangou R."/>
            <person name="Klaenhammer T.R."/>
            <person name="Caufield P.W."/>
            <person name="Cui Y."/>
            <person name="Zhang H."/>
            <person name="O'Toole P.W."/>
        </authorList>
    </citation>
    <scope>NUCLEOTIDE SEQUENCE [LARGE SCALE GENOMIC DNA]</scope>
    <source>
        <strain evidence="4 5">DSM 21116</strain>
    </source>
</reference>
<evidence type="ECO:0000256" key="2">
    <source>
        <dbReference type="HAMAP-Rule" id="MF_00978"/>
    </source>
</evidence>
<feature type="DNA-binding region" description="H-T-H motif" evidence="2">
    <location>
        <begin position="20"/>
        <end position="39"/>
    </location>
</feature>
<comment type="similarity">
    <text evidence="2">Belongs to the biotin--protein ligase family.</text>
</comment>
<dbReference type="AlphaFoldDB" id="A0A0R2CP22"/>
<keyword evidence="2" id="KW-0092">Biotin</keyword>
<dbReference type="OrthoDB" id="9807064at2"/>
<keyword evidence="2" id="KW-0805">Transcription regulation</keyword>
<dbReference type="CDD" id="cd16442">
    <property type="entry name" value="BPL"/>
    <property type="match status" value="1"/>
</dbReference>
<dbReference type="RefSeq" id="WP_057828125.1">
    <property type="nucleotide sequence ID" value="NZ_AYZE01000001.1"/>
</dbReference>
<evidence type="ECO:0000313" key="5">
    <source>
        <dbReference type="Proteomes" id="UP000051131"/>
    </source>
</evidence>
<dbReference type="Gene3D" id="3.30.930.10">
    <property type="entry name" value="Bira Bifunctional Protein, Domain 2"/>
    <property type="match status" value="1"/>
</dbReference>
<dbReference type="SUPFAM" id="SSF55681">
    <property type="entry name" value="Class II aaRS and biotin synthetases"/>
    <property type="match status" value="1"/>
</dbReference>
<feature type="domain" description="BPL/LPL catalytic" evidence="3">
    <location>
        <begin position="74"/>
        <end position="265"/>
    </location>
</feature>